<dbReference type="SUPFAM" id="SSF56487">
    <property type="entry name" value="SRCR-like"/>
    <property type="match status" value="1"/>
</dbReference>
<name>A0ABD0PUS8_CIRMR</name>
<dbReference type="Gene3D" id="3.10.250.10">
    <property type="entry name" value="SRCR-like domain"/>
    <property type="match status" value="1"/>
</dbReference>
<dbReference type="PANTHER" id="PTHR45817">
    <property type="entry name" value="LYSYL OXIDASE-LIKE-RELATED"/>
    <property type="match status" value="1"/>
</dbReference>
<evidence type="ECO:0000313" key="4">
    <source>
        <dbReference type="EMBL" id="KAL0177667.1"/>
    </source>
</evidence>
<dbReference type="EMBL" id="JAMKFB020000013">
    <property type="protein sequence ID" value="KAL0177667.1"/>
    <property type="molecule type" value="Genomic_DNA"/>
</dbReference>
<feature type="non-terminal residue" evidence="4">
    <location>
        <position position="1"/>
    </location>
</feature>
<dbReference type="InterPro" id="IPR050912">
    <property type="entry name" value="LOX-like_protein"/>
</dbReference>
<protein>
    <recommendedName>
        <fullName evidence="3">SRCR domain-containing protein</fullName>
    </recommendedName>
</protein>
<evidence type="ECO:0000259" key="3">
    <source>
        <dbReference type="PROSITE" id="PS50287"/>
    </source>
</evidence>
<feature type="domain" description="SRCR" evidence="3">
    <location>
        <begin position="11"/>
        <end position="73"/>
    </location>
</feature>
<dbReference type="Proteomes" id="UP001529510">
    <property type="component" value="Unassembled WGS sequence"/>
</dbReference>
<proteinExistence type="predicted"/>
<evidence type="ECO:0000313" key="5">
    <source>
        <dbReference type="Proteomes" id="UP001529510"/>
    </source>
</evidence>
<accession>A0ABD0PUS8</accession>
<organism evidence="4 5">
    <name type="scientific">Cirrhinus mrigala</name>
    <name type="common">Mrigala</name>
    <dbReference type="NCBI Taxonomy" id="683832"/>
    <lineage>
        <taxon>Eukaryota</taxon>
        <taxon>Metazoa</taxon>
        <taxon>Chordata</taxon>
        <taxon>Craniata</taxon>
        <taxon>Vertebrata</taxon>
        <taxon>Euteleostomi</taxon>
        <taxon>Actinopterygii</taxon>
        <taxon>Neopterygii</taxon>
        <taxon>Teleostei</taxon>
        <taxon>Ostariophysi</taxon>
        <taxon>Cypriniformes</taxon>
        <taxon>Cyprinidae</taxon>
        <taxon>Labeoninae</taxon>
        <taxon>Labeonini</taxon>
        <taxon>Cirrhinus</taxon>
    </lineage>
</organism>
<comment type="caution">
    <text evidence="2">Lacks conserved residue(s) required for the propagation of feature annotation.</text>
</comment>
<dbReference type="PROSITE" id="PS50287">
    <property type="entry name" value="SRCR_2"/>
    <property type="match status" value="1"/>
</dbReference>
<dbReference type="PANTHER" id="PTHR45817:SF2">
    <property type="entry name" value="LYSYL OXIDASE HOMOLOG 3"/>
    <property type="match status" value="1"/>
</dbReference>
<dbReference type="InterPro" id="IPR036772">
    <property type="entry name" value="SRCR-like_dom_sf"/>
</dbReference>
<evidence type="ECO:0000256" key="1">
    <source>
        <dbReference type="ARBA" id="ARBA00023157"/>
    </source>
</evidence>
<sequence>VQVDENRVEEVRLRPVFTIATKRMPVTEGVVEIKNKDGWAQICDNGWTPKNSRVVCGMMGFPHEKKVNKNFYK</sequence>
<dbReference type="InterPro" id="IPR001190">
    <property type="entry name" value="SRCR"/>
</dbReference>
<dbReference type="Pfam" id="PF00530">
    <property type="entry name" value="SRCR"/>
    <property type="match status" value="1"/>
</dbReference>
<dbReference type="AlphaFoldDB" id="A0ABD0PUS8"/>
<evidence type="ECO:0000256" key="2">
    <source>
        <dbReference type="PROSITE-ProRule" id="PRU00196"/>
    </source>
</evidence>
<comment type="caution">
    <text evidence="4">The sequence shown here is derived from an EMBL/GenBank/DDBJ whole genome shotgun (WGS) entry which is preliminary data.</text>
</comment>
<keyword evidence="5" id="KW-1185">Reference proteome</keyword>
<keyword evidence="1" id="KW-1015">Disulfide bond</keyword>
<reference evidence="4 5" key="1">
    <citation type="submission" date="2024-05" db="EMBL/GenBank/DDBJ databases">
        <title>Genome sequencing and assembly of Indian major carp, Cirrhinus mrigala (Hamilton, 1822).</title>
        <authorList>
            <person name="Mohindra V."/>
            <person name="Chowdhury L.M."/>
            <person name="Lal K."/>
            <person name="Jena J.K."/>
        </authorList>
    </citation>
    <scope>NUCLEOTIDE SEQUENCE [LARGE SCALE GENOMIC DNA]</scope>
    <source>
        <strain evidence="4">CM1030</strain>
        <tissue evidence="4">Blood</tissue>
    </source>
</reference>
<gene>
    <name evidence="4" type="ORF">M9458_026561</name>
</gene>